<feature type="transmembrane region" description="Helical" evidence="1">
    <location>
        <begin position="40"/>
        <end position="60"/>
    </location>
</feature>
<dbReference type="CDD" id="cd01949">
    <property type="entry name" value="GGDEF"/>
    <property type="match status" value="1"/>
</dbReference>
<name>A0A4Y3KVA0_9CELL</name>
<dbReference type="NCBIfam" id="TIGR00254">
    <property type="entry name" value="GGDEF"/>
    <property type="match status" value="1"/>
</dbReference>
<evidence type="ECO:0000259" key="2">
    <source>
        <dbReference type="PROSITE" id="PS50887"/>
    </source>
</evidence>
<dbReference type="Gene3D" id="3.30.70.270">
    <property type="match status" value="1"/>
</dbReference>
<evidence type="ECO:0000313" key="4">
    <source>
        <dbReference type="Proteomes" id="UP000317046"/>
    </source>
</evidence>
<dbReference type="GO" id="GO:0052621">
    <property type="term" value="F:diguanylate cyclase activity"/>
    <property type="evidence" value="ECO:0007669"/>
    <property type="project" value="TreeGrafter"/>
</dbReference>
<dbReference type="InterPro" id="IPR013656">
    <property type="entry name" value="PAS_4"/>
</dbReference>
<dbReference type="InterPro" id="IPR000160">
    <property type="entry name" value="GGDEF_dom"/>
</dbReference>
<dbReference type="SUPFAM" id="SSF55073">
    <property type="entry name" value="Nucleotide cyclase"/>
    <property type="match status" value="1"/>
</dbReference>
<dbReference type="RefSeq" id="WP_141371992.1">
    <property type="nucleotide sequence ID" value="NZ_BJLR01000009.1"/>
</dbReference>
<comment type="caution">
    <text evidence="3">The sequence shown here is derived from an EMBL/GenBank/DDBJ whole genome shotgun (WGS) entry which is preliminary data.</text>
</comment>
<feature type="domain" description="GGDEF" evidence="2">
    <location>
        <begin position="381"/>
        <end position="513"/>
    </location>
</feature>
<dbReference type="SMART" id="SM00267">
    <property type="entry name" value="GGDEF"/>
    <property type="match status" value="1"/>
</dbReference>
<dbReference type="FunFam" id="3.30.70.270:FF:000001">
    <property type="entry name" value="Diguanylate cyclase domain protein"/>
    <property type="match status" value="1"/>
</dbReference>
<gene>
    <name evidence="3" type="ORF">CCE01nite_07370</name>
</gene>
<keyword evidence="1" id="KW-0812">Transmembrane</keyword>
<dbReference type="Gene3D" id="3.30.450.20">
    <property type="entry name" value="PAS domain"/>
    <property type="match status" value="1"/>
</dbReference>
<dbReference type="Pfam" id="PF08448">
    <property type="entry name" value="PAS_4"/>
    <property type="match status" value="1"/>
</dbReference>
<dbReference type="InterPro" id="IPR031621">
    <property type="entry name" value="HisKA_7TM"/>
</dbReference>
<organism evidence="3 4">
    <name type="scientific">Cellulomonas cellasea</name>
    <dbReference type="NCBI Taxonomy" id="43670"/>
    <lineage>
        <taxon>Bacteria</taxon>
        <taxon>Bacillati</taxon>
        <taxon>Actinomycetota</taxon>
        <taxon>Actinomycetes</taxon>
        <taxon>Micrococcales</taxon>
        <taxon>Cellulomonadaceae</taxon>
        <taxon>Cellulomonas</taxon>
    </lineage>
</organism>
<feature type="transmembrane region" description="Helical" evidence="1">
    <location>
        <begin position="105"/>
        <end position="125"/>
    </location>
</feature>
<dbReference type="GO" id="GO:0005886">
    <property type="term" value="C:plasma membrane"/>
    <property type="evidence" value="ECO:0007669"/>
    <property type="project" value="TreeGrafter"/>
</dbReference>
<dbReference type="InterPro" id="IPR043128">
    <property type="entry name" value="Rev_trsase/Diguanyl_cyclase"/>
</dbReference>
<feature type="transmembrane region" description="Helical" evidence="1">
    <location>
        <begin position="6"/>
        <end position="28"/>
    </location>
</feature>
<dbReference type="InterPro" id="IPR000014">
    <property type="entry name" value="PAS"/>
</dbReference>
<dbReference type="InterPro" id="IPR029787">
    <property type="entry name" value="Nucleotide_cyclase"/>
</dbReference>
<keyword evidence="4" id="KW-1185">Reference proteome</keyword>
<dbReference type="EMBL" id="BJLR01000009">
    <property type="protein sequence ID" value="GEA86788.1"/>
    <property type="molecule type" value="Genomic_DNA"/>
</dbReference>
<dbReference type="InterPro" id="IPR035965">
    <property type="entry name" value="PAS-like_dom_sf"/>
</dbReference>
<dbReference type="GO" id="GO:1902201">
    <property type="term" value="P:negative regulation of bacterial-type flagellum-dependent cell motility"/>
    <property type="evidence" value="ECO:0007669"/>
    <property type="project" value="TreeGrafter"/>
</dbReference>
<accession>A0A4Y3KVA0</accession>
<dbReference type="Pfam" id="PF00990">
    <property type="entry name" value="GGDEF"/>
    <property type="match status" value="1"/>
</dbReference>
<dbReference type="Pfam" id="PF16927">
    <property type="entry name" value="HisKA_7TM"/>
    <property type="match status" value="1"/>
</dbReference>
<feature type="transmembrane region" description="Helical" evidence="1">
    <location>
        <begin position="72"/>
        <end position="93"/>
    </location>
</feature>
<dbReference type="PROSITE" id="PS50887">
    <property type="entry name" value="GGDEF"/>
    <property type="match status" value="1"/>
</dbReference>
<dbReference type="CDD" id="cd00130">
    <property type="entry name" value="PAS"/>
    <property type="match status" value="1"/>
</dbReference>
<feature type="transmembrane region" description="Helical" evidence="1">
    <location>
        <begin position="206"/>
        <end position="223"/>
    </location>
</feature>
<dbReference type="SUPFAM" id="SSF55785">
    <property type="entry name" value="PYP-like sensor domain (PAS domain)"/>
    <property type="match status" value="1"/>
</dbReference>
<protein>
    <recommendedName>
        <fullName evidence="2">GGDEF domain-containing protein</fullName>
    </recommendedName>
</protein>
<dbReference type="AlphaFoldDB" id="A0A4Y3KVA0"/>
<reference evidence="3" key="1">
    <citation type="submission" date="2019-06" db="EMBL/GenBank/DDBJ databases">
        <title>Whole genome shotgun sequence of Cellulomonas cellasea NBRC 3753.</title>
        <authorList>
            <person name="Hosoyama A."/>
            <person name="Uohara A."/>
            <person name="Ohji S."/>
            <person name="Ichikawa N."/>
        </authorList>
    </citation>
    <scope>NUCLEOTIDE SEQUENCE [LARGE SCALE GENOMIC DNA]</scope>
    <source>
        <strain evidence="3">NBRC 3753</strain>
    </source>
</reference>
<dbReference type="PANTHER" id="PTHR45138">
    <property type="entry name" value="REGULATORY COMPONENTS OF SENSORY TRANSDUCTION SYSTEM"/>
    <property type="match status" value="1"/>
</dbReference>
<feature type="transmembrane region" description="Helical" evidence="1">
    <location>
        <begin position="177"/>
        <end position="200"/>
    </location>
</feature>
<evidence type="ECO:0000313" key="3">
    <source>
        <dbReference type="EMBL" id="GEA86788.1"/>
    </source>
</evidence>
<dbReference type="GO" id="GO:0043709">
    <property type="term" value="P:cell adhesion involved in single-species biofilm formation"/>
    <property type="evidence" value="ECO:0007669"/>
    <property type="project" value="TreeGrafter"/>
</dbReference>
<keyword evidence="1" id="KW-0472">Membrane</keyword>
<feature type="transmembrane region" description="Helical" evidence="1">
    <location>
        <begin position="145"/>
        <end position="165"/>
    </location>
</feature>
<keyword evidence="1" id="KW-1133">Transmembrane helix</keyword>
<evidence type="ECO:0000256" key="1">
    <source>
        <dbReference type="SAM" id="Phobius"/>
    </source>
</evidence>
<sequence>MDDEEVTVPTLVEIMSVVAAVVATVTGVRVLRRRRTSPLALPLAVMLFAASEWATARALLHVAAPSVPATVALHYAVFPGAAVVVGAAFWYFLVLSGRTLSRRTAVLLCVHPALLVLVLLTNPWHEAFLRLDVVDGTVVDGVGPLFWVHSAYSYALLVPGIGLVLRAMTRAVPGHRHVYAVAVLGATVPSVGNVLTTVIATRSENLHLTPVFFLVSAAIWAWVERYRQHSRVVPVSTRQVLEALADAVVVLDPGGRLLDVNAAARVLLRRPDGTPLDDRAIGAPWREHLGPELGEVIADGGSRVLTTPSGDVLDVRVTQMADHGDRAVGTVVVLRDVTELERLRAELAHQATRDGLTGLHNRRAFEQRLGEAVAHARSTGAPLSLVLLDLDHFKAVNDTHGHAVGDRVLVAVADALAAAAADGETVARIGGEEFVLLLPGLTASEAARRADEARARCAGAAVAVPGGDVRVTISAGAAELSPDGTSDGVLRAADVAMYEAKAAGRDRVVTAPERGVRRRAVRR</sequence>
<dbReference type="Proteomes" id="UP000317046">
    <property type="component" value="Unassembled WGS sequence"/>
</dbReference>
<dbReference type="PANTHER" id="PTHR45138:SF24">
    <property type="entry name" value="DIGUANYLATE CYCLASE DGCC-RELATED"/>
    <property type="match status" value="1"/>
</dbReference>
<proteinExistence type="predicted"/>
<dbReference type="InterPro" id="IPR050469">
    <property type="entry name" value="Diguanylate_Cyclase"/>
</dbReference>